<dbReference type="OrthoDB" id="572526at2"/>
<reference evidence="1 2" key="2">
    <citation type="journal article" date="2010" name="J. Bacteriol.">
        <title>Complete genome sequence of the photosynthetic purple nonsulfur bacterium Rhodobacter capsulatus SB 1003.</title>
        <authorList>
            <person name="Strnad H."/>
            <person name="Lapidus A."/>
            <person name="Paces J."/>
            <person name="Ulbrich P."/>
            <person name="Vlcek C."/>
            <person name="Paces V."/>
            <person name="Haselkorn R."/>
        </authorList>
    </citation>
    <scope>NUCLEOTIDE SEQUENCE [LARGE SCALE GENOMIC DNA]</scope>
    <source>
        <strain evidence="2">ATCC BAA-309 / NBRC 16581 / SB1003</strain>
    </source>
</reference>
<organism evidence="1 2">
    <name type="scientific">Rhodobacter capsulatus (strain ATCC BAA-309 / NBRC 16581 / SB1003)</name>
    <dbReference type="NCBI Taxonomy" id="272942"/>
    <lineage>
        <taxon>Bacteria</taxon>
        <taxon>Pseudomonadati</taxon>
        <taxon>Pseudomonadota</taxon>
        <taxon>Alphaproteobacteria</taxon>
        <taxon>Rhodobacterales</taxon>
        <taxon>Rhodobacter group</taxon>
        <taxon>Rhodobacter</taxon>
    </lineage>
</organism>
<dbReference type="KEGG" id="rcp:RCAP_rcc02919"/>
<gene>
    <name evidence="1" type="ordered locus">RCAP_rcc02919</name>
</gene>
<dbReference type="InterPro" id="IPR053738">
    <property type="entry name" value="Lambda_capsid_assembly"/>
</dbReference>
<dbReference type="eggNOG" id="ENOG502Z7K7">
    <property type="taxonomic scope" value="Bacteria"/>
</dbReference>
<reference key="1">
    <citation type="submission" date="2008-12" db="EMBL/GenBank/DDBJ databases">
        <title>Complete genome sequence of Rhodobacter capsulatus SB1003.</title>
        <authorList>
            <person name="Strnad H."/>
            <person name="Lapidus A."/>
            <person name="Vlcek C."/>
            <person name="Ulbrich P."/>
            <person name="Paces J."/>
            <person name="Maltsev N."/>
            <person name="Kumar V."/>
            <person name="Kogan Y."/>
            <person name="Milgram A."/>
            <person name="Rebrekov D."/>
            <person name="Mazur M."/>
            <person name="Cox R."/>
            <person name="Kyrpides N."/>
            <person name="Kolar M."/>
            <person name="Sachova J."/>
            <person name="Ridl J."/>
            <person name="Ivanova N."/>
            <person name="Kapatral V."/>
            <person name="Los T."/>
            <person name="Lykidis A."/>
            <person name="Mikhailova N."/>
            <person name="Reznik G."/>
            <person name="Vasieva O."/>
            <person name="Fonstein M."/>
            <person name="Paces V."/>
            <person name="Haselkorn R."/>
        </authorList>
    </citation>
    <scope>NUCLEOTIDE SEQUENCE</scope>
    <source>
        <strain>SB1003</strain>
    </source>
</reference>
<dbReference type="EMBL" id="CP001312">
    <property type="protein sequence ID" value="ADE86646.1"/>
    <property type="molecule type" value="Genomic_DNA"/>
</dbReference>
<dbReference type="AlphaFoldDB" id="D5APS7"/>
<proteinExistence type="predicted"/>
<dbReference type="STRING" id="272942.RCAP_rcc02919"/>
<dbReference type="Gene3D" id="3.90.1690.10">
    <property type="entry name" value="phage-related protein like domain"/>
    <property type="match status" value="1"/>
</dbReference>
<dbReference type="Proteomes" id="UP000002361">
    <property type="component" value="Chromosome"/>
</dbReference>
<keyword evidence="2" id="KW-1185">Reference proteome</keyword>
<protein>
    <recommendedName>
        <fullName evidence="3">Capsid protein</fullName>
    </recommendedName>
</protein>
<dbReference type="GeneID" id="31491721"/>
<dbReference type="RefSeq" id="WP_013068619.1">
    <property type="nucleotide sequence ID" value="NC_014034.1"/>
</dbReference>
<accession>D5APS7</accession>
<evidence type="ECO:0008006" key="3">
    <source>
        <dbReference type="Google" id="ProtNLM"/>
    </source>
</evidence>
<dbReference type="HOGENOM" id="CLU_078226_0_0_5"/>
<sequence length="324" mass="34755">MATSRPFIVDATLTAVAIGFKNGSAMRIADKVLPRLPVSAEKFKYTVYPISEAFNTPDARVGRKGAVKQLEFSGTETTSDVADYGLDSPIPQSDINAANAAKAEGRTIYDPEAHAAEMLTETIENIRELRVANMVFNAASYAASRRITLSGTSQFSDYANSDPIGVIAAGMDATLVYRPNTVVMGRAVWSKLSSHPKIVNAVKGNVSNQGRISIEQFKELLAGDGITEVLVGDAWANTAKPGQNPALARTWGNHLALLHLNPLASVEQGGITFGFTAQFGDRLAGRIEDPDIGLEGGFRIRVGERVRELISAQDVGYFIQNVIA</sequence>
<name>D5APS7_RHOCB</name>
<evidence type="ECO:0000313" key="1">
    <source>
        <dbReference type="EMBL" id="ADE86646.1"/>
    </source>
</evidence>
<evidence type="ECO:0000313" key="2">
    <source>
        <dbReference type="Proteomes" id="UP000002361"/>
    </source>
</evidence>